<comment type="subcellular location">
    <subcellularLocation>
        <location evidence="1">Cell membrane</location>
        <topology evidence="1">Multi-pass membrane protein</topology>
    </subcellularLocation>
</comment>
<keyword evidence="5 9" id="KW-0812">Transmembrane</keyword>
<dbReference type="GO" id="GO:0006813">
    <property type="term" value="P:potassium ion transport"/>
    <property type="evidence" value="ECO:0007669"/>
    <property type="project" value="InterPro"/>
</dbReference>
<geneLocation type="plasmid" evidence="12">
    <name>pEM01</name>
</geneLocation>
<evidence type="ECO:0000256" key="3">
    <source>
        <dbReference type="ARBA" id="ARBA00022448"/>
    </source>
</evidence>
<gene>
    <name evidence="11" type="ORF">EM595_p0258</name>
</gene>
<dbReference type="Pfam" id="PF06826">
    <property type="entry name" value="Asp-Al_Ex"/>
    <property type="match status" value="2"/>
</dbReference>
<dbReference type="OrthoDB" id="5166626at2"/>
<feature type="transmembrane region" description="Helical" evidence="9">
    <location>
        <begin position="476"/>
        <end position="498"/>
    </location>
</feature>
<keyword evidence="12" id="KW-1185">Reference proteome</keyword>
<dbReference type="AlphaFoldDB" id="A0A0U5GSU1"/>
<dbReference type="PANTHER" id="PTHR30445:SF9">
    <property type="match status" value="1"/>
</dbReference>
<comment type="similarity">
    <text evidence="2">Belongs to the AAE transporter (TC 2.A.81) family.</text>
</comment>
<feature type="transmembrane region" description="Helical" evidence="9">
    <location>
        <begin position="412"/>
        <end position="431"/>
    </location>
</feature>
<feature type="transmembrane region" description="Helical" evidence="9">
    <location>
        <begin position="121"/>
        <end position="142"/>
    </location>
</feature>
<feature type="transmembrane region" description="Helical" evidence="9">
    <location>
        <begin position="162"/>
        <end position="181"/>
    </location>
</feature>
<dbReference type="InterPro" id="IPR006037">
    <property type="entry name" value="RCK_C"/>
</dbReference>
<feature type="transmembrane region" description="Helical" evidence="9">
    <location>
        <begin position="33"/>
        <end position="56"/>
    </location>
</feature>
<evidence type="ECO:0000313" key="11">
    <source>
        <dbReference type="EMBL" id="CUU25956.1"/>
    </source>
</evidence>
<evidence type="ECO:0000256" key="6">
    <source>
        <dbReference type="ARBA" id="ARBA00022737"/>
    </source>
</evidence>
<dbReference type="EMBL" id="LN907828">
    <property type="protein sequence ID" value="CUU25956.1"/>
    <property type="molecule type" value="Genomic_DNA"/>
</dbReference>
<dbReference type="GO" id="GO:0005886">
    <property type="term" value="C:plasma membrane"/>
    <property type="evidence" value="ECO:0007669"/>
    <property type="project" value="UniProtKB-SubCell"/>
</dbReference>
<dbReference type="InterPro" id="IPR036721">
    <property type="entry name" value="RCK_C_sf"/>
</dbReference>
<evidence type="ECO:0000256" key="7">
    <source>
        <dbReference type="ARBA" id="ARBA00022989"/>
    </source>
</evidence>
<feature type="transmembrane region" description="Helical" evidence="9">
    <location>
        <begin position="93"/>
        <end position="114"/>
    </location>
</feature>
<keyword evidence="3" id="KW-0813">Transport</keyword>
<feature type="domain" description="RCK C-terminal" evidence="10">
    <location>
        <begin position="290"/>
        <end position="378"/>
    </location>
</feature>
<dbReference type="SUPFAM" id="SSF116726">
    <property type="entry name" value="TrkA C-terminal domain-like"/>
    <property type="match status" value="2"/>
</dbReference>
<sequence>MGLMHEVFRLSPELALFLSLAAGTWIGKFKLGAFQLGGVAGALLVAVLISQVGITIDSGIKNVLFAVFIYAVGFESGPKFFSSLGRRTLREIALALVLVISSLATIVVLAKIFALDKGIAAGIAAGALTQSAIIGTASAAIAKLNLDPAQLQQMQGNVAVGYAVTYIFGSLGAIIICVNILPKIMGRSIREDAIKAEQEMMHGAMVLAPGQVPALPDLVGRVFLAGPVAGKSVAQVEALANPLFPVTLERIKRDDQVIAVTPDMALNENDVLLLVGRRKGIVALAPSLGKELDEEAGPAMTMKTADVFLTNPALIGKRVDELREQLSADVRHGIYVTGLKRGETVLPFKDDVVIERNDVVTLYGSEQDIQRAVAMAGPALLKSPKTDLMFHGFGLAFGLLLGLLVLRIGSVPLTLGSGGGALLAGLLFGWYQARKPLIGNMPLPASGLLRDLGLAGFVAVVGLQSGLQAVETVKNNGISIFLIGIVVTVVPLMITLFIGRYLLRYDNTAIFAGALSGTRSANPAFGEILDKAGNAIPTAPFAVTYGLANVFLTLLGPLIVALV</sequence>
<feature type="transmembrane region" description="Helical" evidence="9">
    <location>
        <begin position="63"/>
        <end position="81"/>
    </location>
</feature>
<feature type="transmembrane region" description="Helical" evidence="9">
    <location>
        <begin position="452"/>
        <end position="470"/>
    </location>
</feature>
<dbReference type="GO" id="GO:0008324">
    <property type="term" value="F:monoatomic cation transmembrane transporter activity"/>
    <property type="evidence" value="ECO:0007669"/>
    <property type="project" value="InterPro"/>
</dbReference>
<evidence type="ECO:0000256" key="1">
    <source>
        <dbReference type="ARBA" id="ARBA00004651"/>
    </source>
</evidence>
<protein>
    <submittedName>
        <fullName evidence="11">Putative transporter protein</fullName>
    </submittedName>
</protein>
<dbReference type="Pfam" id="PF02080">
    <property type="entry name" value="TrkA_C"/>
    <property type="match status" value="1"/>
</dbReference>
<dbReference type="Gene3D" id="3.30.70.1450">
    <property type="entry name" value="Regulator of K+ conductance, C-terminal domain"/>
    <property type="match status" value="2"/>
</dbReference>
<evidence type="ECO:0000313" key="12">
    <source>
        <dbReference type="Proteomes" id="UP000059419"/>
    </source>
</evidence>
<dbReference type="NCBIfam" id="TIGR01625">
    <property type="entry name" value="YidE_YbjL_dupl"/>
    <property type="match status" value="2"/>
</dbReference>
<keyword evidence="7 9" id="KW-1133">Transmembrane helix</keyword>
<dbReference type="InterPro" id="IPR050144">
    <property type="entry name" value="AAE_transporter"/>
</dbReference>
<dbReference type="PANTHER" id="PTHR30445">
    <property type="entry name" value="K(+)_H(+) ANTIPORTER SUBUNIT KHTT"/>
    <property type="match status" value="1"/>
</dbReference>
<evidence type="ECO:0000259" key="10">
    <source>
        <dbReference type="PROSITE" id="PS51202"/>
    </source>
</evidence>
<name>A0A0U5GSU1_9GAMM</name>
<organism evidence="11 12">
    <name type="scientific">Duffyella gerundensis</name>
    <dbReference type="NCBI Taxonomy" id="1619313"/>
    <lineage>
        <taxon>Bacteria</taxon>
        <taxon>Pseudomonadati</taxon>
        <taxon>Pseudomonadota</taxon>
        <taxon>Gammaproteobacteria</taxon>
        <taxon>Enterobacterales</taxon>
        <taxon>Erwiniaceae</taxon>
        <taxon>Duffyella</taxon>
    </lineage>
</organism>
<dbReference type="KEGG" id="ege:EM595_p0258"/>
<dbReference type="NCBIfam" id="TIGR03802">
    <property type="entry name" value="Asp_Ala_antiprt"/>
    <property type="match status" value="1"/>
</dbReference>
<dbReference type="InterPro" id="IPR022457">
    <property type="entry name" value="Asp_Ala_antiprt"/>
</dbReference>
<dbReference type="PROSITE" id="PS51202">
    <property type="entry name" value="RCK_C"/>
    <property type="match status" value="1"/>
</dbReference>
<evidence type="ECO:0000256" key="8">
    <source>
        <dbReference type="ARBA" id="ARBA00023136"/>
    </source>
</evidence>
<dbReference type="PATRIC" id="fig|1619313.3.peg.3870"/>
<dbReference type="Proteomes" id="UP000059419">
    <property type="component" value="Plasmid pEM01"/>
</dbReference>
<accession>A0A0U5GSU1</accession>
<dbReference type="InterPro" id="IPR006512">
    <property type="entry name" value="YidE_YbjL"/>
</dbReference>
<proteinExistence type="inferred from homology"/>
<evidence type="ECO:0000256" key="4">
    <source>
        <dbReference type="ARBA" id="ARBA00022475"/>
    </source>
</evidence>
<keyword evidence="4" id="KW-1003">Cell membrane</keyword>
<feature type="transmembrane region" description="Helical" evidence="9">
    <location>
        <begin position="388"/>
        <end position="406"/>
    </location>
</feature>
<keyword evidence="6" id="KW-0677">Repeat</keyword>
<evidence type="ECO:0000256" key="9">
    <source>
        <dbReference type="SAM" id="Phobius"/>
    </source>
</evidence>
<evidence type="ECO:0000256" key="2">
    <source>
        <dbReference type="ARBA" id="ARBA00009854"/>
    </source>
</evidence>
<dbReference type="RefSeq" id="WP_067436229.1">
    <property type="nucleotide sequence ID" value="NZ_LN907828.1"/>
</dbReference>
<keyword evidence="8 9" id="KW-0472">Membrane</keyword>
<evidence type="ECO:0000256" key="5">
    <source>
        <dbReference type="ARBA" id="ARBA00022692"/>
    </source>
</evidence>
<reference evidence="12" key="1">
    <citation type="submission" date="2015-11" db="EMBL/GenBank/DDBJ databases">
        <authorList>
            <person name="Blom J."/>
        </authorList>
    </citation>
    <scope>NUCLEOTIDE SEQUENCE [LARGE SCALE GENOMIC DNA]</scope>
    <source>
        <plasmid evidence="12">pEM01</plasmid>
    </source>
</reference>